<evidence type="ECO:0000313" key="3">
    <source>
        <dbReference type="RefSeq" id="XP_024939651.1"/>
    </source>
</evidence>
<feature type="compositionally biased region" description="Basic residues" evidence="1">
    <location>
        <begin position="16"/>
        <end position="26"/>
    </location>
</feature>
<protein>
    <submittedName>
        <fullName evidence="3">Uncharacterized protein LOC112494193</fullName>
    </submittedName>
</protein>
<accession>A0AAJ7W0A3</accession>
<dbReference type="InterPro" id="IPR009072">
    <property type="entry name" value="Histone-fold"/>
</dbReference>
<evidence type="ECO:0000256" key="1">
    <source>
        <dbReference type="SAM" id="MobiDB-lite"/>
    </source>
</evidence>
<dbReference type="SUPFAM" id="SSF47113">
    <property type="entry name" value="Histone-fold"/>
    <property type="match status" value="1"/>
</dbReference>
<gene>
    <name evidence="3" type="primary">LOC112494193</name>
</gene>
<dbReference type="GO" id="GO:0046982">
    <property type="term" value="F:protein heterodimerization activity"/>
    <property type="evidence" value="ECO:0007669"/>
    <property type="project" value="InterPro"/>
</dbReference>
<reference evidence="3" key="1">
    <citation type="submission" date="2025-08" db="UniProtKB">
        <authorList>
            <consortium name="RefSeq"/>
        </authorList>
    </citation>
    <scope>IDENTIFICATION</scope>
</reference>
<evidence type="ECO:0000313" key="2">
    <source>
        <dbReference type="Proteomes" id="UP000694920"/>
    </source>
</evidence>
<dbReference type="CDD" id="cd00076">
    <property type="entry name" value="HFD_SF"/>
    <property type="match status" value="1"/>
</dbReference>
<dbReference type="GeneID" id="112494193"/>
<dbReference type="Proteomes" id="UP000694920">
    <property type="component" value="Unplaced"/>
</dbReference>
<sequence length="99" mass="11376">MTRRSPSSQENWRSMSSRHKNKHGRRYALSTRAQAVLSTVLEDILEKMLDDAKKIAEDAGKGRMSLEDIEKALKRLCQWFHPQGSIAAKDNKLHKQSNK</sequence>
<feature type="region of interest" description="Disordered" evidence="1">
    <location>
        <begin position="1"/>
        <end position="27"/>
    </location>
</feature>
<dbReference type="KEGG" id="ccin:112494193"/>
<dbReference type="RefSeq" id="XP_024939651.1">
    <property type="nucleotide sequence ID" value="XM_025083883.1"/>
</dbReference>
<proteinExistence type="predicted"/>
<dbReference type="AlphaFoldDB" id="A0AAJ7W0A3"/>
<name>A0AAJ7W0A3_CEPCN</name>
<organism evidence="2 3">
    <name type="scientific">Cephus cinctus</name>
    <name type="common">Wheat stem sawfly</name>
    <dbReference type="NCBI Taxonomy" id="211228"/>
    <lineage>
        <taxon>Eukaryota</taxon>
        <taxon>Metazoa</taxon>
        <taxon>Ecdysozoa</taxon>
        <taxon>Arthropoda</taxon>
        <taxon>Hexapoda</taxon>
        <taxon>Insecta</taxon>
        <taxon>Pterygota</taxon>
        <taxon>Neoptera</taxon>
        <taxon>Endopterygota</taxon>
        <taxon>Hymenoptera</taxon>
        <taxon>Cephoidea</taxon>
        <taxon>Cephidae</taxon>
        <taxon>Cephus</taxon>
    </lineage>
</organism>
<feature type="compositionally biased region" description="Polar residues" evidence="1">
    <location>
        <begin position="1"/>
        <end position="15"/>
    </location>
</feature>
<keyword evidence="2" id="KW-1185">Reference proteome</keyword>